<evidence type="ECO:0000256" key="1">
    <source>
        <dbReference type="SAM" id="SignalP"/>
    </source>
</evidence>
<dbReference type="EMBL" id="MFIV01000043">
    <property type="protein sequence ID" value="OGF99117.1"/>
    <property type="molecule type" value="Genomic_DNA"/>
</dbReference>
<protein>
    <submittedName>
        <fullName evidence="2">Uncharacterized protein</fullName>
    </submittedName>
</protein>
<dbReference type="AlphaFoldDB" id="A0A1F5YG04"/>
<accession>A0A1F5YG04</accession>
<dbReference type="Pfam" id="PF13432">
    <property type="entry name" value="TPR_16"/>
    <property type="match status" value="1"/>
</dbReference>
<organism evidence="2 3">
    <name type="scientific">Candidatus Glassbacteria bacterium GWA2_58_10</name>
    <dbReference type="NCBI Taxonomy" id="1817865"/>
    <lineage>
        <taxon>Bacteria</taxon>
        <taxon>Candidatus Glassiibacteriota</taxon>
    </lineage>
</organism>
<dbReference type="InterPro" id="IPR019734">
    <property type="entry name" value="TPR_rpt"/>
</dbReference>
<comment type="caution">
    <text evidence="2">The sequence shown here is derived from an EMBL/GenBank/DDBJ whole genome shotgun (WGS) entry which is preliminary data.</text>
</comment>
<evidence type="ECO:0000313" key="3">
    <source>
        <dbReference type="Proteomes" id="UP000176992"/>
    </source>
</evidence>
<keyword evidence="1" id="KW-0732">Signal</keyword>
<name>A0A1F5YG04_9BACT</name>
<dbReference type="Proteomes" id="UP000176992">
    <property type="component" value="Unassembled WGS sequence"/>
</dbReference>
<feature type="chain" id="PRO_5009522423" evidence="1">
    <location>
        <begin position="20"/>
        <end position="269"/>
    </location>
</feature>
<evidence type="ECO:0000313" key="2">
    <source>
        <dbReference type="EMBL" id="OGF99117.1"/>
    </source>
</evidence>
<dbReference type="Gene3D" id="1.25.40.10">
    <property type="entry name" value="Tetratricopeptide repeat domain"/>
    <property type="match status" value="1"/>
</dbReference>
<dbReference type="InterPro" id="IPR011990">
    <property type="entry name" value="TPR-like_helical_dom_sf"/>
</dbReference>
<dbReference type="SUPFAM" id="SSF48452">
    <property type="entry name" value="TPR-like"/>
    <property type="match status" value="1"/>
</dbReference>
<proteinExistence type="predicted"/>
<reference evidence="2 3" key="1">
    <citation type="journal article" date="2016" name="Nat. Commun.">
        <title>Thousands of microbial genomes shed light on interconnected biogeochemical processes in an aquifer system.</title>
        <authorList>
            <person name="Anantharaman K."/>
            <person name="Brown C.T."/>
            <person name="Hug L.A."/>
            <person name="Sharon I."/>
            <person name="Castelle C.J."/>
            <person name="Probst A.J."/>
            <person name="Thomas B.C."/>
            <person name="Singh A."/>
            <person name="Wilkins M.J."/>
            <person name="Karaoz U."/>
            <person name="Brodie E.L."/>
            <person name="Williams K.H."/>
            <person name="Hubbard S.S."/>
            <person name="Banfield J.F."/>
        </authorList>
    </citation>
    <scope>NUCLEOTIDE SEQUENCE [LARGE SCALE GENOMIC DNA]</scope>
</reference>
<feature type="signal peptide" evidence="1">
    <location>
        <begin position="1"/>
        <end position="19"/>
    </location>
</feature>
<sequence>MTRIALFSLLLGLAAVLNAQKRASTEVEKLGAARFNEAIKAFSENDYAKSIPLFTVADSLIGSTELVDRLKLRFALGTCYLETGQPGKALEYFEWVAGRDSTYPYVYFQAAECAFKGGKSDKALQYYRKALTGSGPDQRPIVLGKIGELELKAGRPQAALKILDEAIFLSKSAHLYLLRGQSLDKLAQAVDMAEDNSFNYEKAIQDGKITEETMNEAIKLRERALDDYEAAAENPGLAPACDKLIKRSNIILENNRKVVSEIRYQRENP</sequence>
<dbReference type="SMART" id="SM00028">
    <property type="entry name" value="TPR"/>
    <property type="match status" value="3"/>
</dbReference>
<gene>
    <name evidence="2" type="ORF">A2Z86_06585</name>
</gene>